<dbReference type="Gene3D" id="3.30.40.10">
    <property type="entry name" value="Zinc/RING finger domain, C3HC4 (zinc finger)"/>
    <property type="match status" value="1"/>
</dbReference>
<keyword evidence="8" id="KW-1185">Reference proteome</keyword>
<dbReference type="PROSITE" id="PS51698">
    <property type="entry name" value="U_BOX"/>
    <property type="match status" value="1"/>
</dbReference>
<organism evidence="7 8">
    <name type="scientific">Carex littledalei</name>
    <dbReference type="NCBI Taxonomy" id="544730"/>
    <lineage>
        <taxon>Eukaryota</taxon>
        <taxon>Viridiplantae</taxon>
        <taxon>Streptophyta</taxon>
        <taxon>Embryophyta</taxon>
        <taxon>Tracheophyta</taxon>
        <taxon>Spermatophyta</taxon>
        <taxon>Magnoliopsida</taxon>
        <taxon>Liliopsida</taxon>
        <taxon>Poales</taxon>
        <taxon>Cyperaceae</taxon>
        <taxon>Cyperoideae</taxon>
        <taxon>Cariceae</taxon>
        <taxon>Carex</taxon>
        <taxon>Carex subgen. Euthyceras</taxon>
    </lineage>
</organism>
<dbReference type="GO" id="GO:0061630">
    <property type="term" value="F:ubiquitin protein ligase activity"/>
    <property type="evidence" value="ECO:0007669"/>
    <property type="project" value="UniProtKB-UniRule"/>
</dbReference>
<evidence type="ECO:0000313" key="8">
    <source>
        <dbReference type="Proteomes" id="UP000623129"/>
    </source>
</evidence>
<dbReference type="PANTHER" id="PTHR22849:SF161">
    <property type="entry name" value="U-BOX DOMAIN-CONTAINING PROTEIN"/>
    <property type="match status" value="1"/>
</dbReference>
<proteinExistence type="predicted"/>
<dbReference type="EMBL" id="SWLB01000012">
    <property type="protein sequence ID" value="KAF3331605.1"/>
    <property type="molecule type" value="Genomic_DNA"/>
</dbReference>
<evidence type="ECO:0000256" key="4">
    <source>
        <dbReference type="ARBA" id="ARBA00022786"/>
    </source>
</evidence>
<dbReference type="InterPro" id="IPR016024">
    <property type="entry name" value="ARM-type_fold"/>
</dbReference>
<dbReference type="CDD" id="cd16664">
    <property type="entry name" value="RING-Ubox_PUB"/>
    <property type="match status" value="1"/>
</dbReference>
<dbReference type="AlphaFoldDB" id="A0A833VLN4"/>
<comment type="catalytic activity">
    <reaction evidence="1 5">
        <text>S-ubiquitinyl-[E2 ubiquitin-conjugating enzyme]-L-cysteine + [acceptor protein]-L-lysine = [E2 ubiquitin-conjugating enzyme]-L-cysteine + N(6)-ubiquitinyl-[acceptor protein]-L-lysine.</text>
        <dbReference type="EC" id="2.3.2.27"/>
    </reaction>
</comment>
<dbReference type="Pfam" id="PF04564">
    <property type="entry name" value="U-box"/>
    <property type="match status" value="1"/>
</dbReference>
<dbReference type="InterPro" id="IPR003613">
    <property type="entry name" value="Ubox_domain"/>
</dbReference>
<comment type="function">
    <text evidence="5">Functions as an E3 ubiquitin ligase.</text>
</comment>
<keyword evidence="4 5" id="KW-0833">Ubl conjugation pathway</keyword>
<evidence type="ECO:0000256" key="5">
    <source>
        <dbReference type="RuleBase" id="RU369093"/>
    </source>
</evidence>
<evidence type="ECO:0000313" key="7">
    <source>
        <dbReference type="EMBL" id="KAF3331605.1"/>
    </source>
</evidence>
<evidence type="ECO:0000259" key="6">
    <source>
        <dbReference type="PROSITE" id="PS51698"/>
    </source>
</evidence>
<dbReference type="SUPFAM" id="SSF57850">
    <property type="entry name" value="RING/U-box"/>
    <property type="match status" value="1"/>
</dbReference>
<dbReference type="SMART" id="SM00504">
    <property type="entry name" value="Ubox"/>
    <property type="match status" value="1"/>
</dbReference>
<dbReference type="InterPro" id="IPR011989">
    <property type="entry name" value="ARM-like"/>
</dbReference>
<evidence type="ECO:0000256" key="2">
    <source>
        <dbReference type="ARBA" id="ARBA00004906"/>
    </source>
</evidence>
<comment type="caution">
    <text evidence="7">The sequence shown here is derived from an EMBL/GenBank/DDBJ whole genome shotgun (WGS) entry which is preliminary data.</text>
</comment>
<accession>A0A833VLN4</accession>
<dbReference type="Gene3D" id="1.25.10.10">
    <property type="entry name" value="Leucine-rich Repeat Variant"/>
    <property type="match status" value="1"/>
</dbReference>
<dbReference type="Proteomes" id="UP000623129">
    <property type="component" value="Unassembled WGS sequence"/>
</dbReference>
<gene>
    <name evidence="7" type="ORF">FCM35_KLT03011</name>
</gene>
<dbReference type="PANTHER" id="PTHR22849">
    <property type="entry name" value="WDSAM1 PROTEIN"/>
    <property type="match status" value="1"/>
</dbReference>
<dbReference type="InterPro" id="IPR013083">
    <property type="entry name" value="Znf_RING/FYVE/PHD"/>
</dbReference>
<name>A0A833VLN4_9POAL</name>
<protein>
    <recommendedName>
        <fullName evidence="5 6">U-box domain-containing protein</fullName>
        <ecNumber evidence="5">2.3.2.27</ecNumber>
    </recommendedName>
    <alternativeName>
        <fullName evidence="5">RING-type E3 ubiquitin transferase PUB</fullName>
    </alternativeName>
</protein>
<feature type="domain" description="U-box" evidence="6">
    <location>
        <begin position="29"/>
        <end position="103"/>
    </location>
</feature>
<dbReference type="OrthoDB" id="10064100at2759"/>
<dbReference type="InterPro" id="IPR058678">
    <property type="entry name" value="ARM_PUB"/>
</dbReference>
<dbReference type="InterPro" id="IPR045185">
    <property type="entry name" value="PUB22/23/24-like"/>
</dbReference>
<comment type="pathway">
    <text evidence="2 5">Protein modification; protein ubiquitination.</text>
</comment>
<keyword evidence="3 5" id="KW-0808">Transferase</keyword>
<dbReference type="UniPathway" id="UPA00143"/>
<dbReference type="EC" id="2.3.2.27" evidence="5"/>
<dbReference type="InterPro" id="IPR045210">
    <property type="entry name" value="RING-Ubox_PUB"/>
</dbReference>
<dbReference type="FunFam" id="3.30.40.10:FF:000442">
    <property type="entry name" value="RING-type E3 ubiquitin transferase"/>
    <property type="match status" value="1"/>
</dbReference>
<dbReference type="GO" id="GO:0016567">
    <property type="term" value="P:protein ubiquitination"/>
    <property type="evidence" value="ECO:0007669"/>
    <property type="project" value="UniProtKB-UniRule"/>
</dbReference>
<evidence type="ECO:0000256" key="3">
    <source>
        <dbReference type="ARBA" id="ARBA00022679"/>
    </source>
</evidence>
<dbReference type="SUPFAM" id="SSF48371">
    <property type="entry name" value="ARM repeat"/>
    <property type="match status" value="1"/>
</dbReference>
<dbReference type="Pfam" id="PF25598">
    <property type="entry name" value="ARM_PUB"/>
    <property type="match status" value="1"/>
</dbReference>
<evidence type="ECO:0000256" key="1">
    <source>
        <dbReference type="ARBA" id="ARBA00000900"/>
    </source>
</evidence>
<sequence length="439" mass="47931">MASLSRGKRPGPILAIKRIQLEDPGVEPLVPDHFRCPISLDLMHDPVTASTGITYDRKSIETWLERGNLNCPVTSQPIDIHELIPNHSTRKLIQLWCVENRSLGVERISTPRIPISPLEASEILSQVSLASRRGDSYRCGNLAMKLKEIGKESERDKRCLAAAGAPRTLSGAFSQLAGESSESSKALGDLEKILSSLVVFFPLDIEAKRWLISTGSLKSMVLILKYGDLSGRLSTILVLREVASTLDSASLESMSKTNGLAEALTMLVEKPISPLATKASLVTIFYLVSSNERAASRLVGLGLVSLLLDTLVDCDRSVCEKALAVLEGLFQCEKGREKGCEHALTVPVLVKKMLRISDMATEFSVSALWRICKGCKKMNCFIEAVQVGAFQKLLLLLQVGCNGVTKERASELLKMLNGSRGSAECIETVDFKGLKRSFD</sequence>
<reference evidence="7" key="1">
    <citation type="submission" date="2020-01" db="EMBL/GenBank/DDBJ databases">
        <title>Genome sequence of Kobresia littledalei, the first chromosome-level genome in the family Cyperaceae.</title>
        <authorList>
            <person name="Qu G."/>
        </authorList>
    </citation>
    <scope>NUCLEOTIDE SEQUENCE</scope>
    <source>
        <strain evidence="7">C.B.Clarke</strain>
        <tissue evidence="7">Leaf</tissue>
    </source>
</reference>